<dbReference type="AlphaFoldDB" id="L0KXA1"/>
<proteinExistence type="predicted"/>
<protein>
    <submittedName>
        <fullName evidence="1">Uncharacterized protein</fullName>
    </submittedName>
</protein>
<evidence type="ECO:0000313" key="1">
    <source>
        <dbReference type="EMBL" id="AGB48614.1"/>
    </source>
</evidence>
<sequence length="125" mass="14887">MVCYIYVLGTFISDNKLFESWGERFVLDFMERHRISSRVFLESNAPHATGEELLNEGRSDRKSDASSIGYMYVRRLSKYKKYLLNRTRKKTGKQFSSNHLQWNESKERLVKVEDYNFDLQVLFVV</sequence>
<dbReference type="EMBL" id="CP003362">
    <property type="protein sequence ID" value="AGB48614.1"/>
    <property type="molecule type" value="Genomic_DNA"/>
</dbReference>
<name>L0KXA1_METHD</name>
<accession>L0KXA1</accession>
<keyword evidence="2" id="KW-1185">Reference proteome</keyword>
<reference evidence="2" key="1">
    <citation type="submission" date="2012-02" db="EMBL/GenBank/DDBJ databases">
        <title>Complete sequence of chromosome of Methanomethylovorans hollandica DSM 15978.</title>
        <authorList>
            <person name="Lucas S."/>
            <person name="Copeland A."/>
            <person name="Lapidus A."/>
            <person name="Glavina del Rio T."/>
            <person name="Dalin E."/>
            <person name="Tice H."/>
            <person name="Bruce D."/>
            <person name="Goodwin L."/>
            <person name="Pitluck S."/>
            <person name="Peters L."/>
            <person name="Mikhailova N."/>
            <person name="Held B."/>
            <person name="Kyrpides N."/>
            <person name="Mavromatis K."/>
            <person name="Ivanova N."/>
            <person name="Brettin T."/>
            <person name="Detter J.C."/>
            <person name="Han C."/>
            <person name="Larimer F."/>
            <person name="Land M."/>
            <person name="Hauser L."/>
            <person name="Markowitz V."/>
            <person name="Cheng J.-F."/>
            <person name="Hugenholtz P."/>
            <person name="Woyke T."/>
            <person name="Wu D."/>
            <person name="Spring S."/>
            <person name="Schroeder M."/>
            <person name="Brambilla E."/>
            <person name="Klenk H.-P."/>
            <person name="Eisen J.A."/>
        </authorList>
    </citation>
    <scope>NUCLEOTIDE SEQUENCE [LARGE SCALE GENOMIC DNA]</scope>
    <source>
        <strain evidence="2">DSM 15978 / NBRC 107637 / DMS1</strain>
    </source>
</reference>
<evidence type="ECO:0000313" key="2">
    <source>
        <dbReference type="Proteomes" id="UP000010866"/>
    </source>
</evidence>
<organism evidence="1 2">
    <name type="scientific">Methanomethylovorans hollandica (strain DSM 15978 / NBRC 107637 / DMS1)</name>
    <dbReference type="NCBI Taxonomy" id="867904"/>
    <lineage>
        <taxon>Archaea</taxon>
        <taxon>Methanobacteriati</taxon>
        <taxon>Methanobacteriota</taxon>
        <taxon>Stenosarchaea group</taxon>
        <taxon>Methanomicrobia</taxon>
        <taxon>Methanosarcinales</taxon>
        <taxon>Methanosarcinaceae</taxon>
        <taxon>Methanomethylovorans</taxon>
    </lineage>
</organism>
<dbReference type="HOGENOM" id="CLU_1987627_0_0_2"/>
<gene>
    <name evidence="1" type="ordered locus">Metho_0341</name>
</gene>
<dbReference type="KEGG" id="mhz:Metho_0341"/>
<dbReference type="Proteomes" id="UP000010866">
    <property type="component" value="Chromosome"/>
</dbReference>